<gene>
    <name evidence="9" type="primary">LOC106812537</name>
</gene>
<keyword evidence="3" id="KW-0862">Zinc</keyword>
<dbReference type="Pfam" id="PF05485">
    <property type="entry name" value="THAP"/>
    <property type="match status" value="1"/>
</dbReference>
<keyword evidence="2 5" id="KW-0863">Zinc-finger</keyword>
<evidence type="ECO:0000256" key="2">
    <source>
        <dbReference type="ARBA" id="ARBA00022771"/>
    </source>
</evidence>
<accession>A0ABM1EI99</accession>
<keyword evidence="4 5" id="KW-0238">DNA-binding</keyword>
<keyword evidence="8" id="KW-1185">Reference proteome</keyword>
<name>A0ABM1EI99_PRICU</name>
<dbReference type="PANTHER" id="PTHR47696:SF2">
    <property type="entry name" value="PROVISIONAL ORTHOLOG OF THAP DOMAIN CONTAINING 1"/>
    <property type="match status" value="1"/>
</dbReference>
<feature type="region of interest" description="Disordered" evidence="6">
    <location>
        <begin position="150"/>
        <end position="187"/>
    </location>
</feature>
<evidence type="ECO:0000256" key="1">
    <source>
        <dbReference type="ARBA" id="ARBA00022723"/>
    </source>
</evidence>
<protein>
    <submittedName>
        <fullName evidence="9">THAP domain-containing protein 1-like</fullName>
    </submittedName>
</protein>
<evidence type="ECO:0000256" key="5">
    <source>
        <dbReference type="PROSITE-ProRule" id="PRU00309"/>
    </source>
</evidence>
<dbReference type="PROSITE" id="PS50950">
    <property type="entry name" value="ZF_THAP"/>
    <property type="match status" value="1"/>
</dbReference>
<proteinExistence type="predicted"/>
<organism evidence="8 9">
    <name type="scientific">Priapulus caudatus</name>
    <name type="common">Priapulid worm</name>
    <dbReference type="NCBI Taxonomy" id="37621"/>
    <lineage>
        <taxon>Eukaryota</taxon>
        <taxon>Metazoa</taxon>
        <taxon>Ecdysozoa</taxon>
        <taxon>Scalidophora</taxon>
        <taxon>Priapulida</taxon>
        <taxon>Priapulimorpha</taxon>
        <taxon>Priapulimorphida</taxon>
        <taxon>Priapulidae</taxon>
        <taxon>Priapulus</taxon>
    </lineage>
</organism>
<dbReference type="GeneID" id="106812537"/>
<evidence type="ECO:0000259" key="7">
    <source>
        <dbReference type="PROSITE" id="PS50950"/>
    </source>
</evidence>
<feature type="compositionally biased region" description="Basic residues" evidence="6">
    <location>
        <begin position="166"/>
        <end position="177"/>
    </location>
</feature>
<keyword evidence="1" id="KW-0479">Metal-binding</keyword>
<sequence>MRRAKYWPKDKSVLCCDHFEPQYFDMTGQTIRLRENAAPTIFTFPKPQTRRNSRMRMVEVEHRLPLADRVCETQQVSKTVAQDTERKADDSKAITTFRGYQRNSDHNYCIACSPKTLKSKLDAAYVTLDTYEKKLKRGQQLNSQLEQRIKSTKSVVRSLREQNVKLKGKKRGKKQRRIQSSPAMTKQ</sequence>
<evidence type="ECO:0000313" key="8">
    <source>
        <dbReference type="Proteomes" id="UP000695022"/>
    </source>
</evidence>
<dbReference type="PANTHER" id="PTHR47696">
    <property type="entry name" value="THAP DOMAIN-CONTAINING PROTEIN 2"/>
    <property type="match status" value="1"/>
</dbReference>
<evidence type="ECO:0000256" key="6">
    <source>
        <dbReference type="SAM" id="MobiDB-lite"/>
    </source>
</evidence>
<feature type="domain" description="THAP-type" evidence="7">
    <location>
        <begin position="1"/>
        <end position="42"/>
    </location>
</feature>
<evidence type="ECO:0000256" key="4">
    <source>
        <dbReference type="ARBA" id="ARBA00023125"/>
    </source>
</evidence>
<dbReference type="RefSeq" id="XP_014671920.1">
    <property type="nucleotide sequence ID" value="XM_014816434.1"/>
</dbReference>
<dbReference type="Proteomes" id="UP000695022">
    <property type="component" value="Unplaced"/>
</dbReference>
<dbReference type="InterPro" id="IPR006612">
    <property type="entry name" value="THAP_Znf"/>
</dbReference>
<evidence type="ECO:0000256" key="3">
    <source>
        <dbReference type="ARBA" id="ARBA00022833"/>
    </source>
</evidence>
<dbReference type="InterPro" id="IPR026521">
    <property type="entry name" value="THAP2"/>
</dbReference>
<reference evidence="9" key="1">
    <citation type="submission" date="2025-08" db="UniProtKB">
        <authorList>
            <consortium name="RefSeq"/>
        </authorList>
    </citation>
    <scope>IDENTIFICATION</scope>
</reference>
<dbReference type="SUPFAM" id="SSF57716">
    <property type="entry name" value="Glucocorticoid receptor-like (DNA-binding domain)"/>
    <property type="match status" value="1"/>
</dbReference>
<feature type="compositionally biased region" description="Polar residues" evidence="6">
    <location>
        <begin position="178"/>
        <end position="187"/>
    </location>
</feature>
<evidence type="ECO:0000313" key="9">
    <source>
        <dbReference type="RefSeq" id="XP_014671920.1"/>
    </source>
</evidence>